<dbReference type="InterPro" id="IPR001251">
    <property type="entry name" value="CRAL-TRIO_dom"/>
</dbReference>
<dbReference type="InterPro" id="IPR036273">
    <property type="entry name" value="CRAL/TRIO_N_dom_sf"/>
</dbReference>
<dbReference type="SUPFAM" id="SSF52087">
    <property type="entry name" value="CRAL/TRIO domain"/>
    <property type="match status" value="1"/>
</dbReference>
<dbReference type="SUPFAM" id="SSF46938">
    <property type="entry name" value="CRAL/TRIO N-terminal domain"/>
    <property type="match status" value="1"/>
</dbReference>
<dbReference type="PROSITE" id="PS50191">
    <property type="entry name" value="CRAL_TRIO"/>
    <property type="match status" value="1"/>
</dbReference>
<evidence type="ECO:0000259" key="1">
    <source>
        <dbReference type="PROSITE" id="PS50191"/>
    </source>
</evidence>
<sequence>MAQCLGFSVPSFRHFKTVSVQSKKPVKSSTLSIRSCSLPPENAYKLVAEVKEKLDREYSALPVGKNGRDDEEMILWFLQDRNYSVKDAVSKLTKAIRWRHEFGVAELSEESIKSAAETGKAYVHDYLDVYDRPVLIANLSKHIPGDQELYEDEKLYTFMIEKALAKLPPGKQEILAIIDFRGFEKKNVDVKFLPFLFDTLYYYYPQRLSEVLFVDTPFMYMPIWQLIKPFLKSYADLVKFCSSKTLVEEYFTLDTVPDDFRN</sequence>
<gene>
    <name evidence="2" type="ORF">C2S53_008043</name>
</gene>
<dbReference type="Pfam" id="PF00650">
    <property type="entry name" value="CRAL_TRIO"/>
    <property type="match status" value="1"/>
</dbReference>
<evidence type="ECO:0000313" key="2">
    <source>
        <dbReference type="EMBL" id="KAH6825838.1"/>
    </source>
</evidence>
<comment type="caution">
    <text evidence="2">The sequence shown here is derived from an EMBL/GenBank/DDBJ whole genome shotgun (WGS) entry which is preliminary data.</text>
</comment>
<dbReference type="PANTHER" id="PTHR47556">
    <property type="entry name" value="SEC14P-LIKE PHOSPHATIDYLINOSITOL TRANSFER FAMILY PROTEIN"/>
    <property type="match status" value="1"/>
</dbReference>
<dbReference type="SMART" id="SM00516">
    <property type="entry name" value="SEC14"/>
    <property type="match status" value="1"/>
</dbReference>
<dbReference type="AlphaFoldDB" id="A0AAD4J286"/>
<reference evidence="2 3" key="1">
    <citation type="journal article" date="2021" name="Nat. Commun.">
        <title>Incipient diploidization of the medicinal plant Perilla within 10,000 years.</title>
        <authorList>
            <person name="Zhang Y."/>
            <person name="Shen Q."/>
            <person name="Leng L."/>
            <person name="Zhang D."/>
            <person name="Chen S."/>
            <person name="Shi Y."/>
            <person name="Ning Z."/>
            <person name="Chen S."/>
        </authorList>
    </citation>
    <scope>NUCLEOTIDE SEQUENCE [LARGE SCALE GENOMIC DNA]</scope>
    <source>
        <strain evidence="3">cv. PC099</strain>
    </source>
</reference>
<dbReference type="EMBL" id="SDAM02000170">
    <property type="protein sequence ID" value="KAH6825838.1"/>
    <property type="molecule type" value="Genomic_DNA"/>
</dbReference>
<dbReference type="PANTHER" id="PTHR47556:SF1">
    <property type="entry name" value="SEC14P-LIKE PHOSPHATIDYLINOSITOL TRANSFER FAMILY PROTEIN"/>
    <property type="match status" value="1"/>
</dbReference>
<dbReference type="CDD" id="cd00170">
    <property type="entry name" value="SEC14"/>
    <property type="match status" value="1"/>
</dbReference>
<name>A0AAD4J286_PERFH</name>
<feature type="domain" description="CRAL-TRIO" evidence="1">
    <location>
        <begin position="111"/>
        <end position="262"/>
    </location>
</feature>
<proteinExistence type="predicted"/>
<dbReference type="InterPro" id="IPR036865">
    <property type="entry name" value="CRAL-TRIO_dom_sf"/>
</dbReference>
<keyword evidence="3" id="KW-1185">Reference proteome</keyword>
<dbReference type="Gene3D" id="3.40.525.10">
    <property type="entry name" value="CRAL-TRIO lipid binding domain"/>
    <property type="match status" value="1"/>
</dbReference>
<protein>
    <submittedName>
        <fullName evidence="2">Sec14p-like phosphatidylinositol transfer family protein</fullName>
    </submittedName>
</protein>
<accession>A0AAD4J286</accession>
<dbReference type="Proteomes" id="UP001190926">
    <property type="component" value="Unassembled WGS sequence"/>
</dbReference>
<evidence type="ECO:0000313" key="3">
    <source>
        <dbReference type="Proteomes" id="UP001190926"/>
    </source>
</evidence>
<organism evidence="2 3">
    <name type="scientific">Perilla frutescens var. hirtella</name>
    <name type="common">Perilla citriodora</name>
    <name type="synonym">Perilla setoyensis</name>
    <dbReference type="NCBI Taxonomy" id="608512"/>
    <lineage>
        <taxon>Eukaryota</taxon>
        <taxon>Viridiplantae</taxon>
        <taxon>Streptophyta</taxon>
        <taxon>Embryophyta</taxon>
        <taxon>Tracheophyta</taxon>
        <taxon>Spermatophyta</taxon>
        <taxon>Magnoliopsida</taxon>
        <taxon>eudicotyledons</taxon>
        <taxon>Gunneridae</taxon>
        <taxon>Pentapetalae</taxon>
        <taxon>asterids</taxon>
        <taxon>lamiids</taxon>
        <taxon>Lamiales</taxon>
        <taxon>Lamiaceae</taxon>
        <taxon>Nepetoideae</taxon>
        <taxon>Elsholtzieae</taxon>
        <taxon>Perilla</taxon>
    </lineage>
</organism>